<reference evidence="1 2" key="1">
    <citation type="journal article" date="2007" name="Nature">
        <title>Evolution of genes and genomes on the Drosophila phylogeny.</title>
        <authorList>
            <consortium name="Drosophila 12 Genomes Consortium"/>
            <person name="Clark A.G."/>
            <person name="Eisen M.B."/>
            <person name="Smith D.R."/>
            <person name="Bergman C.M."/>
            <person name="Oliver B."/>
            <person name="Markow T.A."/>
            <person name="Kaufman T.C."/>
            <person name="Kellis M."/>
            <person name="Gelbart W."/>
            <person name="Iyer V.N."/>
            <person name="Pollard D.A."/>
            <person name="Sackton T.B."/>
            <person name="Larracuente A.M."/>
            <person name="Singh N.D."/>
            <person name="Abad J.P."/>
            <person name="Abt D.N."/>
            <person name="Adryan B."/>
            <person name="Aguade M."/>
            <person name="Akashi H."/>
            <person name="Anderson W.W."/>
            <person name="Aquadro C.F."/>
            <person name="Ardell D.H."/>
            <person name="Arguello R."/>
            <person name="Artieri C.G."/>
            <person name="Barbash D.A."/>
            <person name="Barker D."/>
            <person name="Barsanti P."/>
            <person name="Batterham P."/>
            <person name="Batzoglou S."/>
            <person name="Begun D."/>
            <person name="Bhutkar A."/>
            <person name="Blanco E."/>
            <person name="Bosak S.A."/>
            <person name="Bradley R.K."/>
            <person name="Brand A.D."/>
            <person name="Brent M.R."/>
            <person name="Brooks A.N."/>
            <person name="Brown R.H."/>
            <person name="Butlin R.K."/>
            <person name="Caggese C."/>
            <person name="Calvi B.R."/>
            <person name="Bernardo de Carvalho A."/>
            <person name="Caspi A."/>
            <person name="Castrezana S."/>
            <person name="Celniker S.E."/>
            <person name="Chang J.L."/>
            <person name="Chapple C."/>
            <person name="Chatterji S."/>
            <person name="Chinwalla A."/>
            <person name="Civetta A."/>
            <person name="Clifton S.W."/>
            <person name="Comeron J.M."/>
            <person name="Costello J.C."/>
            <person name="Coyne J.A."/>
            <person name="Daub J."/>
            <person name="David R.G."/>
            <person name="Delcher A.L."/>
            <person name="Delehaunty K."/>
            <person name="Do C.B."/>
            <person name="Ebling H."/>
            <person name="Edwards K."/>
            <person name="Eickbush T."/>
            <person name="Evans J.D."/>
            <person name="Filipski A."/>
            <person name="Findeiss S."/>
            <person name="Freyhult E."/>
            <person name="Fulton L."/>
            <person name="Fulton R."/>
            <person name="Garcia A.C."/>
            <person name="Gardiner A."/>
            <person name="Garfield D.A."/>
            <person name="Garvin B.E."/>
            <person name="Gibson G."/>
            <person name="Gilbert D."/>
            <person name="Gnerre S."/>
            <person name="Godfrey J."/>
            <person name="Good R."/>
            <person name="Gotea V."/>
            <person name="Gravely B."/>
            <person name="Greenberg A.J."/>
            <person name="Griffiths-Jones S."/>
            <person name="Gross S."/>
            <person name="Guigo R."/>
            <person name="Gustafson E.A."/>
            <person name="Haerty W."/>
            <person name="Hahn M.W."/>
            <person name="Halligan D.L."/>
            <person name="Halpern A.L."/>
            <person name="Halter G.M."/>
            <person name="Han M.V."/>
            <person name="Heger A."/>
            <person name="Hillier L."/>
            <person name="Hinrichs A.S."/>
            <person name="Holmes I."/>
            <person name="Hoskins R.A."/>
            <person name="Hubisz M.J."/>
            <person name="Hultmark D."/>
            <person name="Huntley M.A."/>
            <person name="Jaffe D.B."/>
            <person name="Jagadeeshan S."/>
            <person name="Jeck W.R."/>
            <person name="Johnson J."/>
            <person name="Jones C.D."/>
            <person name="Jordan W.C."/>
            <person name="Karpen G.H."/>
            <person name="Kataoka E."/>
            <person name="Keightley P.D."/>
            <person name="Kheradpour P."/>
            <person name="Kirkness E.F."/>
            <person name="Koerich L.B."/>
            <person name="Kristiansen K."/>
            <person name="Kudrna D."/>
            <person name="Kulathinal R.J."/>
            <person name="Kumar S."/>
            <person name="Kwok R."/>
            <person name="Lander E."/>
            <person name="Langley C.H."/>
            <person name="Lapoint R."/>
            <person name="Lazzaro B.P."/>
            <person name="Lee S.J."/>
            <person name="Levesque L."/>
            <person name="Li R."/>
            <person name="Lin C.F."/>
            <person name="Lin M.F."/>
            <person name="Lindblad-Toh K."/>
            <person name="Llopart A."/>
            <person name="Long M."/>
            <person name="Low L."/>
            <person name="Lozovsky E."/>
            <person name="Lu J."/>
            <person name="Luo M."/>
            <person name="Machado C.A."/>
            <person name="Makalowski W."/>
            <person name="Marzo M."/>
            <person name="Matsuda M."/>
            <person name="Matzkin L."/>
            <person name="McAllister B."/>
            <person name="McBride C.S."/>
            <person name="McKernan B."/>
            <person name="McKernan K."/>
            <person name="Mendez-Lago M."/>
            <person name="Minx P."/>
            <person name="Mollenhauer M.U."/>
            <person name="Montooth K."/>
            <person name="Mount S.M."/>
            <person name="Mu X."/>
            <person name="Myers E."/>
            <person name="Negre B."/>
            <person name="Newfeld S."/>
            <person name="Nielsen R."/>
            <person name="Noor M.A."/>
            <person name="O'Grady P."/>
            <person name="Pachter L."/>
            <person name="Papaceit M."/>
            <person name="Parisi M.J."/>
            <person name="Parisi M."/>
            <person name="Parts L."/>
            <person name="Pedersen J.S."/>
            <person name="Pesole G."/>
            <person name="Phillippy A.M."/>
            <person name="Ponting C.P."/>
            <person name="Pop M."/>
            <person name="Porcelli D."/>
            <person name="Powell J.R."/>
            <person name="Prohaska S."/>
            <person name="Pruitt K."/>
            <person name="Puig M."/>
            <person name="Quesneville H."/>
            <person name="Ram K.R."/>
            <person name="Rand D."/>
            <person name="Rasmussen M.D."/>
            <person name="Reed L.K."/>
            <person name="Reenan R."/>
            <person name="Reily A."/>
            <person name="Remington K.A."/>
            <person name="Rieger T.T."/>
            <person name="Ritchie M.G."/>
            <person name="Robin C."/>
            <person name="Rogers Y.H."/>
            <person name="Rohde C."/>
            <person name="Rozas J."/>
            <person name="Rubenfield M.J."/>
            <person name="Ruiz A."/>
            <person name="Russo S."/>
            <person name="Salzberg S.L."/>
            <person name="Sanchez-Gracia A."/>
            <person name="Saranga D.J."/>
            <person name="Sato H."/>
            <person name="Schaeffer S.W."/>
            <person name="Schatz M.C."/>
            <person name="Schlenke T."/>
            <person name="Schwartz R."/>
            <person name="Segarra C."/>
            <person name="Singh R.S."/>
            <person name="Sirot L."/>
            <person name="Sirota M."/>
            <person name="Sisneros N.B."/>
            <person name="Smith C.D."/>
            <person name="Smith T.F."/>
            <person name="Spieth J."/>
            <person name="Stage D.E."/>
            <person name="Stark A."/>
            <person name="Stephan W."/>
            <person name="Strausberg R.L."/>
            <person name="Strempel S."/>
            <person name="Sturgill D."/>
            <person name="Sutton G."/>
            <person name="Sutton G.G."/>
            <person name="Tao W."/>
            <person name="Teichmann S."/>
            <person name="Tobari Y.N."/>
            <person name="Tomimura Y."/>
            <person name="Tsolas J.M."/>
            <person name="Valente V.L."/>
            <person name="Venter E."/>
            <person name="Venter J.C."/>
            <person name="Vicario S."/>
            <person name="Vieira F.G."/>
            <person name="Vilella A.J."/>
            <person name="Villasante A."/>
            <person name="Walenz B."/>
            <person name="Wang J."/>
            <person name="Wasserman M."/>
            <person name="Watts T."/>
            <person name="Wilson D."/>
            <person name="Wilson R.K."/>
            <person name="Wing R.A."/>
            <person name="Wolfner M.F."/>
            <person name="Wong A."/>
            <person name="Wong G.K."/>
            <person name="Wu C.I."/>
            <person name="Wu G."/>
            <person name="Yamamoto D."/>
            <person name="Yang H.P."/>
            <person name="Yang S.P."/>
            <person name="Yorke J.A."/>
            <person name="Yoshida K."/>
            <person name="Zdobnov E."/>
            <person name="Zhang P."/>
            <person name="Zhang Y."/>
            <person name="Zimin A.V."/>
            <person name="Baldwin J."/>
            <person name="Abdouelleil A."/>
            <person name="Abdulkadir J."/>
            <person name="Abebe A."/>
            <person name="Abera B."/>
            <person name="Abreu J."/>
            <person name="Acer S.C."/>
            <person name="Aftuck L."/>
            <person name="Alexander A."/>
            <person name="An P."/>
            <person name="Anderson E."/>
            <person name="Anderson S."/>
            <person name="Arachi H."/>
            <person name="Azer M."/>
            <person name="Bachantsang P."/>
            <person name="Barry A."/>
            <person name="Bayul T."/>
            <person name="Berlin A."/>
            <person name="Bessette D."/>
            <person name="Bloom T."/>
            <person name="Blye J."/>
            <person name="Boguslavskiy L."/>
            <person name="Bonnet C."/>
            <person name="Boukhgalter B."/>
            <person name="Bourzgui I."/>
            <person name="Brown A."/>
            <person name="Cahill P."/>
            <person name="Channer S."/>
            <person name="Cheshatsang Y."/>
            <person name="Chuda L."/>
            <person name="Citroen M."/>
            <person name="Collymore A."/>
            <person name="Cooke P."/>
            <person name="Costello M."/>
            <person name="D'Aco K."/>
            <person name="Daza R."/>
            <person name="De Haan G."/>
            <person name="DeGray S."/>
            <person name="DeMaso C."/>
            <person name="Dhargay N."/>
            <person name="Dooley K."/>
            <person name="Dooley E."/>
            <person name="Doricent M."/>
            <person name="Dorje P."/>
            <person name="Dorjee K."/>
            <person name="Dupes A."/>
            <person name="Elong R."/>
            <person name="Falk J."/>
            <person name="Farina A."/>
            <person name="Faro S."/>
            <person name="Ferguson D."/>
            <person name="Fisher S."/>
            <person name="Foley C.D."/>
            <person name="Franke A."/>
            <person name="Friedrich D."/>
            <person name="Gadbois L."/>
            <person name="Gearin G."/>
            <person name="Gearin C.R."/>
            <person name="Giannoukos G."/>
            <person name="Goode T."/>
            <person name="Graham J."/>
            <person name="Grandbois E."/>
            <person name="Grewal S."/>
            <person name="Gyaltsen K."/>
            <person name="Hafez N."/>
            <person name="Hagos B."/>
            <person name="Hall J."/>
            <person name="Henson C."/>
            <person name="Hollinger A."/>
            <person name="Honan T."/>
            <person name="Huard M.D."/>
            <person name="Hughes L."/>
            <person name="Hurhula B."/>
            <person name="Husby M.E."/>
            <person name="Kamat A."/>
            <person name="Kanga B."/>
            <person name="Kashin S."/>
            <person name="Khazanovich D."/>
            <person name="Kisner P."/>
            <person name="Lance K."/>
            <person name="Lara M."/>
            <person name="Lee W."/>
            <person name="Lennon N."/>
            <person name="Letendre F."/>
            <person name="LeVine R."/>
            <person name="Lipovsky A."/>
            <person name="Liu X."/>
            <person name="Liu J."/>
            <person name="Liu S."/>
            <person name="Lokyitsang T."/>
            <person name="Lokyitsang Y."/>
            <person name="Lubonja R."/>
            <person name="Lui A."/>
            <person name="MacDonald P."/>
            <person name="Magnisalis V."/>
            <person name="Maru K."/>
            <person name="Matthews C."/>
            <person name="McCusker W."/>
            <person name="McDonough S."/>
            <person name="Mehta T."/>
            <person name="Meldrim J."/>
            <person name="Meneus L."/>
            <person name="Mihai O."/>
            <person name="Mihalev A."/>
            <person name="Mihova T."/>
            <person name="Mittelman R."/>
            <person name="Mlenga V."/>
            <person name="Montmayeur A."/>
            <person name="Mulrain L."/>
            <person name="Navidi A."/>
            <person name="Naylor J."/>
            <person name="Negash T."/>
            <person name="Nguyen T."/>
            <person name="Nguyen N."/>
            <person name="Nicol R."/>
            <person name="Norbu C."/>
            <person name="Norbu N."/>
            <person name="Novod N."/>
            <person name="O'Neill B."/>
            <person name="Osman S."/>
            <person name="Markiewicz E."/>
            <person name="Oyono O.L."/>
            <person name="Patti C."/>
            <person name="Phunkhang P."/>
            <person name="Pierre F."/>
            <person name="Priest M."/>
            <person name="Raghuraman S."/>
            <person name="Rege F."/>
            <person name="Reyes R."/>
            <person name="Rise C."/>
            <person name="Rogov P."/>
            <person name="Ross K."/>
            <person name="Ryan E."/>
            <person name="Settipalli S."/>
            <person name="Shea T."/>
            <person name="Sherpa N."/>
            <person name="Shi L."/>
            <person name="Shih D."/>
            <person name="Sparrow T."/>
            <person name="Spaulding J."/>
            <person name="Stalker J."/>
            <person name="Stange-Thomann N."/>
            <person name="Stavropoulos S."/>
            <person name="Stone C."/>
            <person name="Strader C."/>
            <person name="Tesfaye S."/>
            <person name="Thomson T."/>
            <person name="Thoulutsang Y."/>
            <person name="Thoulutsang D."/>
            <person name="Topham K."/>
            <person name="Topping I."/>
            <person name="Tsamla T."/>
            <person name="Vassiliev H."/>
            <person name="Vo A."/>
            <person name="Wangchuk T."/>
            <person name="Wangdi T."/>
            <person name="Weiand M."/>
            <person name="Wilkinson J."/>
            <person name="Wilson A."/>
            <person name="Yadav S."/>
            <person name="Young G."/>
            <person name="Yu Q."/>
            <person name="Zembek L."/>
            <person name="Zhong D."/>
            <person name="Zimmer A."/>
            <person name="Zwirko Z."/>
            <person name="Jaffe D.B."/>
            <person name="Alvarez P."/>
            <person name="Brockman W."/>
            <person name="Butler J."/>
            <person name="Chin C."/>
            <person name="Gnerre S."/>
            <person name="Grabherr M."/>
            <person name="Kleber M."/>
            <person name="Mauceli E."/>
            <person name="MacCallum I."/>
        </authorList>
    </citation>
    <scope>NUCLEOTIDE SEQUENCE [LARGE SCALE GENOMIC DNA]</scope>
    <source>
        <strain evidence="2">MSH-3 / Tucson 14011-0111.49</strain>
    </source>
</reference>
<dbReference type="PhylomeDB" id="B4H258"/>
<organism evidence="2">
    <name type="scientific">Drosophila persimilis</name>
    <name type="common">Fruit fly</name>
    <dbReference type="NCBI Taxonomy" id="7234"/>
    <lineage>
        <taxon>Eukaryota</taxon>
        <taxon>Metazoa</taxon>
        <taxon>Ecdysozoa</taxon>
        <taxon>Arthropoda</taxon>
        <taxon>Hexapoda</taxon>
        <taxon>Insecta</taxon>
        <taxon>Pterygota</taxon>
        <taxon>Neoptera</taxon>
        <taxon>Endopterygota</taxon>
        <taxon>Diptera</taxon>
        <taxon>Brachycera</taxon>
        <taxon>Muscomorpha</taxon>
        <taxon>Ephydroidea</taxon>
        <taxon>Drosophilidae</taxon>
        <taxon>Drosophila</taxon>
        <taxon>Sophophora</taxon>
    </lineage>
</organism>
<dbReference type="EMBL" id="CH479203">
    <property type="protein sequence ID" value="EDW30410.1"/>
    <property type="molecule type" value="Genomic_DNA"/>
</dbReference>
<dbReference type="Proteomes" id="UP000008744">
    <property type="component" value="Unassembled WGS sequence"/>
</dbReference>
<accession>B4H258</accession>
<sequence length="144" mass="16233">MPQMFLRLFNTRDNTSIFSEYIEHLLRNVDMRVAVVPSNEDVMLFQVLANISSCGITVNMLFGFQAEHRQEPFADGVNPIATDFRLKARGSFDAPDCKQKLQLDRPAGLAKGKAEEGASLTQRRCPIQRKTCGDPNWRKAYGVP</sequence>
<dbReference type="HOGENOM" id="CLU_1798463_0_0_1"/>
<evidence type="ECO:0000313" key="1">
    <source>
        <dbReference type="EMBL" id="EDW30410.1"/>
    </source>
</evidence>
<protein>
    <submittedName>
        <fullName evidence="1">GL18012</fullName>
    </submittedName>
</protein>
<keyword evidence="2" id="KW-1185">Reference proteome</keyword>
<dbReference type="AlphaFoldDB" id="B4H258"/>
<name>B4H258_DROPE</name>
<evidence type="ECO:0000313" key="2">
    <source>
        <dbReference type="Proteomes" id="UP000008744"/>
    </source>
</evidence>
<dbReference type="SUPFAM" id="SSF52954">
    <property type="entry name" value="Class II aaRS ABD-related"/>
    <property type="match status" value="1"/>
</dbReference>
<proteinExistence type="predicted"/>
<gene>
    <name evidence="1" type="primary">Dper\GL18012</name>
    <name evidence="1" type="ORF">Dper_GL18012</name>
</gene>
<dbReference type="OrthoDB" id="10044938at2759"/>